<evidence type="ECO:0000313" key="1">
    <source>
        <dbReference type="EMBL" id="AIG80076.1"/>
    </source>
</evidence>
<reference evidence="1 2" key="1">
    <citation type="journal article" date="2014" name="J. Biotechnol.">
        <title>Complete genome sequence of the actinobacterium Amycolatopsis japonica MG417-CF17(T) (=DSM 44213T) producing (S,S)-N,N'-ethylenediaminedisuccinic acid.</title>
        <authorList>
            <person name="Stegmann E."/>
            <person name="Albersmeier A."/>
            <person name="Spohn M."/>
            <person name="Gert H."/>
            <person name="Weber T."/>
            <person name="Wohlleben W."/>
            <person name="Kalinowski J."/>
            <person name="Ruckert C."/>
        </authorList>
    </citation>
    <scope>NUCLEOTIDE SEQUENCE [LARGE SCALE GENOMIC DNA]</scope>
    <source>
        <strain evidence="2">MG417-CF17 (DSM 44213)</strain>
    </source>
</reference>
<gene>
    <name evidence="1" type="ORF">AJAP_36370</name>
</gene>
<dbReference type="RefSeq" id="WP_037332695.1">
    <property type="nucleotide sequence ID" value="NZ_CP008953.1"/>
</dbReference>
<protein>
    <recommendedName>
        <fullName evidence="3">ESX-1 secretion-associated protein</fullName>
    </recommendedName>
</protein>
<keyword evidence="2" id="KW-1185">Reference proteome</keyword>
<sequence>MAGGHEVVISALRTYSGKLGQDVQIPNEVGRLTQQSDVGDESWGVVGLFVKHEYTSMLTDLQDLLIEMSAGLTAASEKLGNAATAYERNEDDNVKALNEILKLLEQPAQSRTPKMGPAK</sequence>
<proteinExistence type="predicted"/>
<dbReference type="STRING" id="208439.AJAP_36370"/>
<organism evidence="1 2">
    <name type="scientific">Amycolatopsis japonica</name>
    <dbReference type="NCBI Taxonomy" id="208439"/>
    <lineage>
        <taxon>Bacteria</taxon>
        <taxon>Bacillati</taxon>
        <taxon>Actinomycetota</taxon>
        <taxon>Actinomycetes</taxon>
        <taxon>Pseudonocardiales</taxon>
        <taxon>Pseudonocardiaceae</taxon>
        <taxon>Amycolatopsis</taxon>
        <taxon>Amycolatopsis japonica group</taxon>
    </lineage>
</organism>
<dbReference type="AlphaFoldDB" id="A0A075V6I8"/>
<dbReference type="Proteomes" id="UP000028492">
    <property type="component" value="Chromosome"/>
</dbReference>
<dbReference type="EMBL" id="CP008953">
    <property type="protein sequence ID" value="AIG80076.1"/>
    <property type="molecule type" value="Genomic_DNA"/>
</dbReference>
<evidence type="ECO:0000313" key="2">
    <source>
        <dbReference type="Proteomes" id="UP000028492"/>
    </source>
</evidence>
<evidence type="ECO:0008006" key="3">
    <source>
        <dbReference type="Google" id="ProtNLM"/>
    </source>
</evidence>
<dbReference type="HOGENOM" id="CLU_170847_0_0_11"/>
<dbReference type="KEGG" id="aja:AJAP_36370"/>
<accession>A0A075V6I8</accession>
<name>A0A075V6I8_9PSEU</name>